<reference evidence="1 2" key="2">
    <citation type="submission" date="2019-09" db="EMBL/GenBank/DDBJ databases">
        <title>Complete genome sequencing of four Arcobacter species reveals a diverse suite of mobile elements.</title>
        <authorList>
            <person name="Miller W.G."/>
            <person name="Yee E."/>
            <person name="Bono J.L."/>
        </authorList>
    </citation>
    <scope>NUCLEOTIDE SEQUENCE [LARGE SCALE GENOMIC DNA]</scope>
    <source>
        <strain evidence="1 2">LMG 26638</strain>
    </source>
</reference>
<evidence type="ECO:0000313" key="2">
    <source>
        <dbReference type="Proteomes" id="UP000322726"/>
    </source>
</evidence>
<reference evidence="1 2" key="3">
    <citation type="submission" date="2019-09" db="EMBL/GenBank/DDBJ databases">
        <title>Taxonomic note: a critical rebuttal of the proposed division of the genus Arcobacter into six genera, emended descriptions of Arcobacter anaerophilus and the genus Arcobacter, and an assessment of genus-level boundaries for Epsilonproteobacteria using in silico genomic comparator tools.</title>
        <authorList>
            <person name="On S.L.W."/>
            <person name="Miller W.G."/>
            <person name="Biggs P."/>
            <person name="Cornelius A."/>
            <person name="Vandamme P."/>
        </authorList>
    </citation>
    <scope>NUCLEOTIDE SEQUENCE [LARGE SCALE GENOMIC DNA]</scope>
    <source>
        <strain evidence="1 2">LMG 26638</strain>
    </source>
</reference>
<reference evidence="2" key="1">
    <citation type="submission" date="2019-09" db="EMBL/GenBank/DDBJ databases">
        <title>Complete genome sequencing of four Arcobacter species reveals a diverse suite of mobile elements.</title>
        <authorList>
            <person name="On S.L.W."/>
            <person name="Miller W.G."/>
            <person name="Biggs P."/>
            <person name="Cornelius A."/>
            <person name="Vandamme P."/>
        </authorList>
    </citation>
    <scope>NUCLEOTIDE SEQUENCE [LARGE SCALE GENOMIC DNA]</scope>
    <source>
        <strain evidence="2">LMG 26638</strain>
    </source>
</reference>
<gene>
    <name evidence="1" type="ORF">APAC_1626</name>
</gene>
<dbReference type="AlphaFoldDB" id="A0A5C2HEC0"/>
<evidence type="ECO:0000313" key="1">
    <source>
        <dbReference type="EMBL" id="QEP34722.1"/>
    </source>
</evidence>
<dbReference type="RefSeq" id="WP_150131737.1">
    <property type="nucleotide sequence ID" value="NZ_BMEF01000031.1"/>
</dbReference>
<dbReference type="Proteomes" id="UP000322726">
    <property type="component" value="Chromosome"/>
</dbReference>
<dbReference type="KEGG" id="apai:APAC_1626"/>
<dbReference type="EMBL" id="CP035928">
    <property type="protein sequence ID" value="QEP34722.1"/>
    <property type="molecule type" value="Genomic_DNA"/>
</dbReference>
<accession>A0A5C2HEC0</accession>
<keyword evidence="2" id="KW-1185">Reference proteome</keyword>
<name>A0A5C2HEC0_9BACT</name>
<proteinExistence type="predicted"/>
<dbReference type="PROSITE" id="PS51257">
    <property type="entry name" value="PROKAR_LIPOPROTEIN"/>
    <property type="match status" value="1"/>
</dbReference>
<sequence>MTKNFIHFFHVVIIAGILLSVSGCGYKGDPVYVQDQTKEVKK</sequence>
<organism evidence="1 2">
    <name type="scientific">Malaciobacter pacificus</name>
    <dbReference type="NCBI Taxonomy" id="1080223"/>
    <lineage>
        <taxon>Bacteria</taxon>
        <taxon>Pseudomonadati</taxon>
        <taxon>Campylobacterota</taxon>
        <taxon>Epsilonproteobacteria</taxon>
        <taxon>Campylobacterales</taxon>
        <taxon>Arcobacteraceae</taxon>
        <taxon>Malaciobacter</taxon>
    </lineage>
</organism>
<protein>
    <submittedName>
        <fullName evidence="1">Uncharacterized protein</fullName>
    </submittedName>
</protein>